<dbReference type="InterPro" id="IPR016161">
    <property type="entry name" value="Ald_DH/histidinol_DH"/>
</dbReference>
<dbReference type="Pfam" id="PF00171">
    <property type="entry name" value="Aldedh"/>
    <property type="match status" value="1"/>
</dbReference>
<dbReference type="InterPro" id="IPR015590">
    <property type="entry name" value="Aldehyde_DH_dom"/>
</dbReference>
<comment type="caution">
    <text evidence="2">The sequence shown here is derived from an EMBL/GenBank/DDBJ whole genome shotgun (WGS) entry which is preliminary data.</text>
</comment>
<dbReference type="EMBL" id="BART01012379">
    <property type="protein sequence ID" value="GAG80241.1"/>
    <property type="molecule type" value="Genomic_DNA"/>
</dbReference>
<dbReference type="InterPro" id="IPR016162">
    <property type="entry name" value="Ald_DH_N"/>
</dbReference>
<sequence>MAILEVPIKEVKIIKNYLNGKWIEPKNNGYLEVENPATREIIAKVPLSTTEETNRAIDAAADAYPGWSATPVARRIRPLFKLNDLLRANEEKLARVMVSEMGKSIPDARAEFKRVYENIEVAAGMPMLQQGDKIIGTSFDIDGEVLRLPIGVFAMIAPFNFPAMVPFWFLPYALATGNTFIIKASKQVPMTMQMITEYIDQVGFPPGVFNLVNGDKTVAEAFMDSPKVKGISIVGSTNTCKIIAKKCA</sequence>
<proteinExistence type="predicted"/>
<accession>X1C752</accession>
<name>X1C752_9ZZZZ</name>
<dbReference type="PANTHER" id="PTHR43866">
    <property type="entry name" value="MALONATE-SEMIALDEHYDE DEHYDROGENASE"/>
    <property type="match status" value="1"/>
</dbReference>
<dbReference type="SUPFAM" id="SSF53720">
    <property type="entry name" value="ALDH-like"/>
    <property type="match status" value="1"/>
</dbReference>
<protein>
    <recommendedName>
        <fullName evidence="1">Aldehyde dehydrogenase domain-containing protein</fullName>
    </recommendedName>
</protein>
<dbReference type="GO" id="GO:0004491">
    <property type="term" value="F:methylmalonate-semialdehyde dehydrogenase (acylating, NAD) activity"/>
    <property type="evidence" value="ECO:0007669"/>
    <property type="project" value="InterPro"/>
</dbReference>
<gene>
    <name evidence="2" type="ORF">S01H4_25869</name>
</gene>
<dbReference type="GO" id="GO:0006210">
    <property type="term" value="P:thymine catabolic process"/>
    <property type="evidence" value="ECO:0007669"/>
    <property type="project" value="TreeGrafter"/>
</dbReference>
<dbReference type="PANTHER" id="PTHR43866:SF4">
    <property type="entry name" value="MALONATE-SEMIALDEHYDE DEHYDROGENASE"/>
    <property type="match status" value="1"/>
</dbReference>
<organism evidence="2">
    <name type="scientific">marine sediment metagenome</name>
    <dbReference type="NCBI Taxonomy" id="412755"/>
    <lineage>
        <taxon>unclassified sequences</taxon>
        <taxon>metagenomes</taxon>
        <taxon>ecological metagenomes</taxon>
    </lineage>
</organism>
<dbReference type="InterPro" id="IPR010061">
    <property type="entry name" value="MeMal-semiAld_DH"/>
</dbReference>
<dbReference type="Gene3D" id="3.40.605.10">
    <property type="entry name" value="Aldehyde Dehydrogenase, Chain A, domain 1"/>
    <property type="match status" value="1"/>
</dbReference>
<dbReference type="AlphaFoldDB" id="X1C752"/>
<feature type="non-terminal residue" evidence="2">
    <location>
        <position position="248"/>
    </location>
</feature>
<feature type="domain" description="Aldehyde dehydrogenase" evidence="1">
    <location>
        <begin position="22"/>
        <end position="248"/>
    </location>
</feature>
<dbReference type="GO" id="GO:0006574">
    <property type="term" value="P:L-valine catabolic process"/>
    <property type="evidence" value="ECO:0007669"/>
    <property type="project" value="TreeGrafter"/>
</dbReference>
<evidence type="ECO:0000313" key="2">
    <source>
        <dbReference type="EMBL" id="GAG80241.1"/>
    </source>
</evidence>
<reference evidence="2" key="1">
    <citation type="journal article" date="2014" name="Front. Microbiol.">
        <title>High frequency of phylogenetically diverse reductive dehalogenase-homologous genes in deep subseafloor sedimentary metagenomes.</title>
        <authorList>
            <person name="Kawai M."/>
            <person name="Futagami T."/>
            <person name="Toyoda A."/>
            <person name="Takaki Y."/>
            <person name="Nishi S."/>
            <person name="Hori S."/>
            <person name="Arai W."/>
            <person name="Tsubouchi T."/>
            <person name="Morono Y."/>
            <person name="Uchiyama I."/>
            <person name="Ito T."/>
            <person name="Fujiyama A."/>
            <person name="Inagaki F."/>
            <person name="Takami H."/>
        </authorList>
    </citation>
    <scope>NUCLEOTIDE SEQUENCE</scope>
    <source>
        <strain evidence="2">Expedition CK06-06</strain>
    </source>
</reference>
<evidence type="ECO:0000259" key="1">
    <source>
        <dbReference type="Pfam" id="PF00171"/>
    </source>
</evidence>